<organism evidence="1 2">
    <name type="scientific">Didymosphaeria variabile</name>
    <dbReference type="NCBI Taxonomy" id="1932322"/>
    <lineage>
        <taxon>Eukaryota</taxon>
        <taxon>Fungi</taxon>
        <taxon>Dikarya</taxon>
        <taxon>Ascomycota</taxon>
        <taxon>Pezizomycotina</taxon>
        <taxon>Dothideomycetes</taxon>
        <taxon>Pleosporomycetidae</taxon>
        <taxon>Pleosporales</taxon>
        <taxon>Massarineae</taxon>
        <taxon>Didymosphaeriaceae</taxon>
        <taxon>Didymosphaeria</taxon>
    </lineage>
</organism>
<sequence length="435" mass="50046">MASPLLELPGEIRNRIYKFVAAGHGRPVEVKHLKSEDKDAKVCGYGTYAGLTRVCRQIRKEFLPSEFPSWRSRLCRTSTNSAPVQQQNARVTVNLPELDIFIATFFDTRQDLPPRTCPTTQYDSYVRPHSSTATRFHYLHLDSTPASASPSSNSDNTTKAITVRIYILNDTEIPALDFQPLVRAKAQFFNQVTFHAWIQNSSPATSFETVDLEELLDWFARTYPFELQADFLRCGLGRILNMEEGLFPRSAAPAQIRNRIYKFVLADDDESVDIHHGDWDTTCLKDETGGDLEVSPGDDEKPLHNIPRAGTYAGLTRVCRQIRKEFLPMQQRNARVRLLNVGLKHFLDTFANYENPMKEIIIVMNVRYHEIIYNDRVLMSVVEAWRYPARRMVCHTVVRHYIGKTHYQEEVLIHEFYPGEPISQFCKWSEPVLAT</sequence>
<dbReference type="RefSeq" id="XP_056067092.1">
    <property type="nucleotide sequence ID" value="XM_056219965.1"/>
</dbReference>
<accession>A0A9W8XDN2</accession>
<dbReference type="Proteomes" id="UP001140513">
    <property type="component" value="Unassembled WGS sequence"/>
</dbReference>
<gene>
    <name evidence="1" type="ORF">N0V89_011232</name>
</gene>
<evidence type="ECO:0000313" key="1">
    <source>
        <dbReference type="EMBL" id="KAJ4347292.1"/>
    </source>
</evidence>
<evidence type="ECO:0000313" key="2">
    <source>
        <dbReference type="Proteomes" id="UP001140513"/>
    </source>
</evidence>
<reference evidence="1" key="1">
    <citation type="submission" date="2022-10" db="EMBL/GenBank/DDBJ databases">
        <title>Tapping the CABI collections for fungal endophytes: first genome assemblies for Collariella, Neodidymelliopsis, Ascochyta clinopodiicola, Didymella pomorum, Didymosphaeria variabile, Neocosmospora piperis and Neocucurbitaria cava.</title>
        <authorList>
            <person name="Hill R."/>
        </authorList>
    </citation>
    <scope>NUCLEOTIDE SEQUENCE</scope>
    <source>
        <strain evidence="1">IMI 356815</strain>
    </source>
</reference>
<dbReference type="OrthoDB" id="3650679at2759"/>
<keyword evidence="2" id="KW-1185">Reference proteome</keyword>
<dbReference type="EMBL" id="JAPEUX010000008">
    <property type="protein sequence ID" value="KAJ4347292.1"/>
    <property type="molecule type" value="Genomic_DNA"/>
</dbReference>
<dbReference type="InterPro" id="IPR038883">
    <property type="entry name" value="AN11006-like"/>
</dbReference>
<dbReference type="AlphaFoldDB" id="A0A9W8XDN2"/>
<dbReference type="GeneID" id="80914762"/>
<dbReference type="PANTHER" id="PTHR42085:SF1">
    <property type="entry name" value="F-BOX DOMAIN-CONTAINING PROTEIN"/>
    <property type="match status" value="1"/>
</dbReference>
<protein>
    <submittedName>
        <fullName evidence="1">Uncharacterized protein</fullName>
    </submittedName>
</protein>
<dbReference type="PANTHER" id="PTHR42085">
    <property type="entry name" value="F-BOX DOMAIN-CONTAINING PROTEIN"/>
    <property type="match status" value="1"/>
</dbReference>
<comment type="caution">
    <text evidence="1">The sequence shown here is derived from an EMBL/GenBank/DDBJ whole genome shotgun (WGS) entry which is preliminary data.</text>
</comment>
<proteinExistence type="predicted"/>
<name>A0A9W8XDN2_9PLEO</name>